<reference evidence="1 2" key="1">
    <citation type="submission" date="2016-10" db="EMBL/GenBank/DDBJ databases">
        <authorList>
            <person name="de Groot N.N."/>
        </authorList>
    </citation>
    <scope>NUCLEOTIDE SEQUENCE [LARGE SCALE GENOMIC DNA]</scope>
    <source>
        <strain evidence="1 2">CGMCC 1.5012</strain>
    </source>
</reference>
<dbReference type="AlphaFoldDB" id="A0A1H0F232"/>
<evidence type="ECO:0000313" key="2">
    <source>
        <dbReference type="Proteomes" id="UP000199182"/>
    </source>
</evidence>
<dbReference type="Pfam" id="PF09719">
    <property type="entry name" value="C_GCAxxG_C_C"/>
    <property type="match status" value="1"/>
</dbReference>
<accession>A0A1H0F232</accession>
<sequence length="143" mass="15210">MDRTAVALQVFDNKFNCAQAVFSAFAEDLGLDKETAYKVAGCFGGGMRCGEVCGAVSGALMALGCKYGQTLPGDTAAKELASKKAVEFIELFKARNGSILCKELLGYNLSLPEEMKILKDKNLFATVCPRVITDAVKIAGDVL</sequence>
<dbReference type="STRING" id="258515.SAMN05192585_13728"/>
<proteinExistence type="predicted"/>
<evidence type="ECO:0000313" key="1">
    <source>
        <dbReference type="EMBL" id="SDN88718.1"/>
    </source>
</evidence>
<dbReference type="NCBIfam" id="TIGR01909">
    <property type="entry name" value="C_GCAxxG_C_C"/>
    <property type="match status" value="1"/>
</dbReference>
<gene>
    <name evidence="1" type="ORF">SAMN05192585_13728</name>
</gene>
<dbReference type="RefSeq" id="WP_092642637.1">
    <property type="nucleotide sequence ID" value="NZ_FNID01000037.1"/>
</dbReference>
<organism evidence="1 2">
    <name type="scientific">Acetanaerobacterium elongatum</name>
    <dbReference type="NCBI Taxonomy" id="258515"/>
    <lineage>
        <taxon>Bacteria</taxon>
        <taxon>Bacillati</taxon>
        <taxon>Bacillota</taxon>
        <taxon>Clostridia</taxon>
        <taxon>Eubacteriales</taxon>
        <taxon>Oscillospiraceae</taxon>
        <taxon>Acetanaerobacterium</taxon>
    </lineage>
</organism>
<dbReference type="Proteomes" id="UP000199182">
    <property type="component" value="Unassembled WGS sequence"/>
</dbReference>
<dbReference type="OrthoDB" id="9791535at2"/>
<dbReference type="EMBL" id="FNID01000037">
    <property type="protein sequence ID" value="SDN88718.1"/>
    <property type="molecule type" value="Genomic_DNA"/>
</dbReference>
<keyword evidence="2" id="KW-1185">Reference proteome</keyword>
<protein>
    <submittedName>
        <fullName evidence="1">C_GCAxxG_C_C family probable redox protein</fullName>
    </submittedName>
</protein>
<name>A0A1H0F232_9FIRM</name>
<dbReference type="InterPro" id="IPR010181">
    <property type="entry name" value="CGCAxxGCC_motif"/>
</dbReference>